<organism evidence="4">
    <name type="scientific">bioreactor metagenome</name>
    <dbReference type="NCBI Taxonomy" id="1076179"/>
    <lineage>
        <taxon>unclassified sequences</taxon>
        <taxon>metagenomes</taxon>
        <taxon>ecological metagenomes</taxon>
    </lineage>
</organism>
<feature type="region of interest" description="Disordered" evidence="1">
    <location>
        <begin position="124"/>
        <end position="156"/>
    </location>
</feature>
<proteinExistence type="predicted"/>
<feature type="region of interest" description="Disordered" evidence="1">
    <location>
        <begin position="184"/>
        <end position="224"/>
    </location>
</feature>
<reference evidence="4" key="1">
    <citation type="submission" date="2019-08" db="EMBL/GenBank/DDBJ databases">
        <authorList>
            <person name="Kucharzyk K."/>
            <person name="Murdoch R.W."/>
            <person name="Higgins S."/>
            <person name="Loffler F."/>
        </authorList>
    </citation>
    <scope>NUCLEOTIDE SEQUENCE</scope>
</reference>
<evidence type="ECO:0000313" key="4">
    <source>
        <dbReference type="EMBL" id="MPM03820.1"/>
    </source>
</evidence>
<comment type="caution">
    <text evidence="4">The sequence shown here is derived from an EMBL/GenBank/DDBJ whole genome shotgun (WGS) entry which is preliminary data.</text>
</comment>
<dbReference type="InterPro" id="IPR025376">
    <property type="entry name" value="CD1107-like_dom"/>
</dbReference>
<dbReference type="Pfam" id="PF14283">
    <property type="entry name" value="CD1107-like"/>
    <property type="match status" value="1"/>
</dbReference>
<dbReference type="EMBL" id="VSSQ01000984">
    <property type="protein sequence ID" value="MPM03820.1"/>
    <property type="molecule type" value="Genomic_DNA"/>
</dbReference>
<feature type="compositionally biased region" description="Low complexity" evidence="1">
    <location>
        <begin position="35"/>
        <end position="45"/>
    </location>
</feature>
<feature type="domain" description="Mobile element protein CD1107-like" evidence="3">
    <location>
        <begin position="58"/>
        <end position="185"/>
    </location>
</feature>
<keyword evidence="2" id="KW-1133">Transmembrane helix</keyword>
<keyword evidence="2" id="KW-0812">Transmembrane</keyword>
<feature type="region of interest" description="Disordered" evidence="1">
    <location>
        <begin position="29"/>
        <end position="71"/>
    </location>
</feature>
<evidence type="ECO:0000256" key="1">
    <source>
        <dbReference type="SAM" id="MobiDB-lite"/>
    </source>
</evidence>
<evidence type="ECO:0000256" key="2">
    <source>
        <dbReference type="SAM" id="Phobius"/>
    </source>
</evidence>
<protein>
    <recommendedName>
        <fullName evidence="3">Mobile element protein CD1107-like domain-containing protein</fullName>
    </recommendedName>
</protein>
<gene>
    <name evidence="4" type="ORF">SDC9_50087</name>
</gene>
<keyword evidence="2" id="KW-0472">Membrane</keyword>
<accession>A0A644WJ95</accession>
<feature type="compositionally biased region" description="Acidic residues" evidence="1">
    <location>
        <begin position="209"/>
        <end position="224"/>
    </location>
</feature>
<feature type="compositionally biased region" description="Low complexity" evidence="1">
    <location>
        <begin position="53"/>
        <end position="69"/>
    </location>
</feature>
<name>A0A644WJ95_9ZZZZ</name>
<feature type="compositionally biased region" description="Acidic residues" evidence="1">
    <location>
        <begin position="130"/>
        <end position="140"/>
    </location>
</feature>
<evidence type="ECO:0000259" key="3">
    <source>
        <dbReference type="Pfam" id="PF14283"/>
    </source>
</evidence>
<feature type="transmembrane region" description="Helical" evidence="2">
    <location>
        <begin position="158"/>
        <end position="177"/>
    </location>
</feature>
<dbReference type="AlphaFoldDB" id="A0A644WJ95"/>
<sequence>MKKIRMLAASLCAVLLLCGLTVTAYASSDEDYEETTGGYEESTVTETEEAETQESNSFTPDGTGTVTDTATDEDGKQFYTITTPAGNTFYLIIDLERDNDNVYFLDAVTEADLLALAELSGETVTSAADTEQETEADTDAETTAKPETEQQEDNSNTGMLLLVAAVVLIGGGAAWYFKIHRPKQQMAEPEDDYGGDSDPYAEAESYADGADDDGPPWDEDRDGE</sequence>
<feature type="compositionally biased region" description="Acidic residues" evidence="1">
    <location>
        <begin position="188"/>
        <end position="201"/>
    </location>
</feature>